<accession>A0AA39FEJ0</accession>
<evidence type="ECO:0000313" key="6">
    <source>
        <dbReference type="EMBL" id="KAK0168107.1"/>
    </source>
</evidence>
<comment type="caution">
    <text evidence="6">The sequence shown here is derived from an EMBL/GenBank/DDBJ whole genome shotgun (WGS) entry which is preliminary data.</text>
</comment>
<dbReference type="PANTHER" id="PTHR14150">
    <property type="entry name" value="U3 SMALL NUCLEOLAR RNA-ASSOCIATED PROTEIN 14"/>
    <property type="match status" value="1"/>
</dbReference>
<evidence type="ECO:0000256" key="3">
    <source>
        <dbReference type="ARBA" id="ARBA00022553"/>
    </source>
</evidence>
<dbReference type="Proteomes" id="UP001168972">
    <property type="component" value="Unassembled WGS sequence"/>
</dbReference>
<evidence type="ECO:0000256" key="5">
    <source>
        <dbReference type="SAM" id="MobiDB-lite"/>
    </source>
</evidence>
<evidence type="ECO:0000256" key="2">
    <source>
        <dbReference type="ARBA" id="ARBA00007774"/>
    </source>
</evidence>
<dbReference type="InterPro" id="IPR006709">
    <property type="entry name" value="SSU_processome_Utp14"/>
</dbReference>
<feature type="compositionally biased region" description="Acidic residues" evidence="5">
    <location>
        <begin position="529"/>
        <end position="541"/>
    </location>
</feature>
<feature type="compositionally biased region" description="Basic residues" evidence="5">
    <location>
        <begin position="510"/>
        <end position="521"/>
    </location>
</feature>
<dbReference type="AlphaFoldDB" id="A0AA39FEJ0"/>
<organism evidence="6 7">
    <name type="scientific">Microctonus hyperodae</name>
    <name type="common">Parasitoid wasp</name>
    <dbReference type="NCBI Taxonomy" id="165561"/>
    <lineage>
        <taxon>Eukaryota</taxon>
        <taxon>Metazoa</taxon>
        <taxon>Ecdysozoa</taxon>
        <taxon>Arthropoda</taxon>
        <taxon>Hexapoda</taxon>
        <taxon>Insecta</taxon>
        <taxon>Pterygota</taxon>
        <taxon>Neoptera</taxon>
        <taxon>Endopterygota</taxon>
        <taxon>Hymenoptera</taxon>
        <taxon>Apocrita</taxon>
        <taxon>Ichneumonoidea</taxon>
        <taxon>Braconidae</taxon>
        <taxon>Euphorinae</taxon>
        <taxon>Microctonus</taxon>
    </lineage>
</organism>
<feature type="compositionally biased region" description="Basic and acidic residues" evidence="5">
    <location>
        <begin position="439"/>
        <end position="452"/>
    </location>
</feature>
<feature type="region of interest" description="Disordered" evidence="5">
    <location>
        <begin position="418"/>
        <end position="457"/>
    </location>
</feature>
<gene>
    <name evidence="6" type="ORF">PV327_001940</name>
</gene>
<reference evidence="6" key="1">
    <citation type="journal article" date="2023" name="bioRxiv">
        <title>Scaffold-level genome assemblies of two parasitoid biocontrol wasps reveal the parthenogenesis mechanism and an associated novel virus.</title>
        <authorList>
            <person name="Inwood S."/>
            <person name="Skelly J."/>
            <person name="Guhlin J."/>
            <person name="Harrop T."/>
            <person name="Goldson S."/>
            <person name="Dearden P."/>
        </authorList>
    </citation>
    <scope>NUCLEOTIDE SEQUENCE</scope>
    <source>
        <strain evidence="6">Lincoln</strain>
        <tissue evidence="6">Whole body</tissue>
    </source>
</reference>
<keyword evidence="7" id="KW-1185">Reference proteome</keyword>
<reference evidence="6" key="2">
    <citation type="submission" date="2023-03" db="EMBL/GenBank/DDBJ databases">
        <authorList>
            <person name="Inwood S.N."/>
            <person name="Skelly J.G."/>
            <person name="Guhlin J."/>
            <person name="Harrop T.W.R."/>
            <person name="Goldson S.G."/>
            <person name="Dearden P.K."/>
        </authorList>
    </citation>
    <scope>NUCLEOTIDE SEQUENCE</scope>
    <source>
        <strain evidence="6">Lincoln</strain>
        <tissue evidence="6">Whole body</tissue>
    </source>
</reference>
<keyword evidence="4" id="KW-0539">Nucleus</keyword>
<dbReference type="PANTHER" id="PTHR14150:SF12">
    <property type="entry name" value="U3 SMALL NUCLEOLAR RNA-ASSOCIATED PROTEIN 14 HOMOLOG A"/>
    <property type="match status" value="1"/>
</dbReference>
<dbReference type="Pfam" id="PF04615">
    <property type="entry name" value="Utp14"/>
    <property type="match status" value="1"/>
</dbReference>
<proteinExistence type="inferred from homology"/>
<keyword evidence="3" id="KW-0597">Phosphoprotein</keyword>
<sequence>MDTEELNSYDDDNEISQKHSQLLQDVAKLDRGQRIKKPERSEPTLQVSEFHLVKSGIADNDAVCLDELVKTLRGKAHHKDINKKFNITKKQAEVLPKPLEKPAAEKVKRAVGFENTTKELAKWDAIVTRNRIAPKQFFPLNQRPMKLEPTDEFVKRFRVLSELQKELIALEPEKPNEIIEKTDEFSLTLEEMKQKRMEAAKFRAQQSYKHAKAYRQKKIKSKKFHRIERNAKVKEQLKEFAKLQQSDPQAALEKLEQLSRARAEERMSLKHKNTSQWAKNKMIRAKYDKDSREALAQQLSISRDLMQKVTEPDNSDEEINESDIETAKMSAATSNNPWINNGKTKSEIDEFIMDYRKYWDEKHKAEKNSSEVVDKENEKISCESQNKKNCQLSGNKIVGLKNPVVSVIEENVNVEKQNGIKSSKKKNKRIISTQSDNLKPLENKAASNEKKSKTPAPKKIVNVKKKVGTSKWCVETLEDETQSVNLNVKKSLAIDDMFDAIEDNMKQKMKNKLKRVKRKLSKTSTEKGEYDDDDDDDDDDSADHVSDLSFKRLKLRPDVDEPLNEIARHDQQDSLDRSNTDIGATNTLLKSTGASSEKSVVEIDPNNFINAKSQYLKSRVINDKELNDDAASDDNNNDEDDEVDIDQKNIISEAFADDDVVEDFKKEKAEEIEKSQLKDIDLRLPGWGDWGGKNIKPSTKKKRRFILKFPKSLPRNDENKGNVILIQDDLAIKKHQVNDVPYPFNSVSDFETSIRAPLGRNFIPENAHKRLTEPAVETKMGKVIEPMNEDVLVEKKKIKINGKISQHSKNRVTKKK</sequence>
<comment type="subcellular location">
    <subcellularLocation>
        <location evidence="1">Nucleus</location>
        <location evidence="1">Nucleolus</location>
    </subcellularLocation>
</comment>
<protein>
    <recommendedName>
        <fullName evidence="8">U3 small nucleolar RNA-associated protein 14 homolog A</fullName>
    </recommendedName>
</protein>
<feature type="compositionally biased region" description="Acidic residues" evidence="5">
    <location>
        <begin position="1"/>
        <end position="14"/>
    </location>
</feature>
<dbReference type="GO" id="GO:0006364">
    <property type="term" value="P:rRNA processing"/>
    <property type="evidence" value="ECO:0007669"/>
    <property type="project" value="InterPro"/>
</dbReference>
<dbReference type="GO" id="GO:0032040">
    <property type="term" value="C:small-subunit processome"/>
    <property type="evidence" value="ECO:0007669"/>
    <property type="project" value="InterPro"/>
</dbReference>
<dbReference type="EMBL" id="JAQQBR010001831">
    <property type="protein sequence ID" value="KAK0168107.1"/>
    <property type="molecule type" value="Genomic_DNA"/>
</dbReference>
<comment type="similarity">
    <text evidence="2">Belongs to the UTP14 family.</text>
</comment>
<evidence type="ECO:0000256" key="1">
    <source>
        <dbReference type="ARBA" id="ARBA00004604"/>
    </source>
</evidence>
<name>A0AA39FEJ0_MICHY</name>
<evidence type="ECO:0000256" key="4">
    <source>
        <dbReference type="ARBA" id="ARBA00023242"/>
    </source>
</evidence>
<feature type="region of interest" description="Disordered" evidence="5">
    <location>
        <begin position="1"/>
        <end position="21"/>
    </location>
</feature>
<evidence type="ECO:0000313" key="7">
    <source>
        <dbReference type="Proteomes" id="UP001168972"/>
    </source>
</evidence>
<evidence type="ECO:0008006" key="8">
    <source>
        <dbReference type="Google" id="ProtNLM"/>
    </source>
</evidence>
<feature type="region of interest" description="Disordered" evidence="5">
    <location>
        <begin position="510"/>
        <end position="544"/>
    </location>
</feature>